<dbReference type="Proteomes" id="UP000785679">
    <property type="component" value="Unassembled WGS sequence"/>
</dbReference>
<gene>
    <name evidence="1" type="ORF">FGO68_gene15149</name>
</gene>
<dbReference type="EMBL" id="RRYP01013419">
    <property type="protein sequence ID" value="TNV76524.1"/>
    <property type="molecule type" value="Genomic_DNA"/>
</dbReference>
<dbReference type="InterPro" id="IPR029033">
    <property type="entry name" value="His_PPase_superfam"/>
</dbReference>
<name>A0A8J8NLG1_HALGN</name>
<proteinExistence type="predicted"/>
<sequence length="244" mass="27919">MAYDPPITEKGKLQAFEAGKRIAEAIKSEGYAEAPVKFISSPFLRTLQTCAYLQEGVTNSTETSILVNEYLSQSIKLRMQDKNGLRDGMYATNERSHLIANYLGGKIASADYDTISKLPLLNIPAKKEKDFDKRYVLGIQDIIRTHFMNTTLDKLVLVLVSHHKALRPLIKSKFKGLQDSKLMRKEFYVEHPSYCCTVQFKFEEGREPVESEQQPVKAKQGKKKGAIEESQEEFWMKEIKVIYQ</sequence>
<reference evidence="1" key="1">
    <citation type="submission" date="2019-06" db="EMBL/GenBank/DDBJ databases">
        <authorList>
            <person name="Zheng W."/>
        </authorList>
    </citation>
    <scope>NUCLEOTIDE SEQUENCE</scope>
    <source>
        <strain evidence="1">QDHG01</strain>
    </source>
</reference>
<dbReference type="CDD" id="cd07067">
    <property type="entry name" value="HP_PGM_like"/>
    <property type="match status" value="1"/>
</dbReference>
<accession>A0A8J8NLG1</accession>
<evidence type="ECO:0000313" key="2">
    <source>
        <dbReference type="Proteomes" id="UP000785679"/>
    </source>
</evidence>
<protein>
    <submittedName>
        <fullName evidence="1">Uncharacterized protein</fullName>
    </submittedName>
</protein>
<dbReference type="OrthoDB" id="302430at2759"/>
<dbReference type="InterPro" id="IPR051710">
    <property type="entry name" value="Phosphatase_SH3-domain"/>
</dbReference>
<dbReference type="AlphaFoldDB" id="A0A8J8NLG1"/>
<dbReference type="InterPro" id="IPR013078">
    <property type="entry name" value="His_Pase_superF_clade-1"/>
</dbReference>
<dbReference type="PANTHER" id="PTHR16469:SF27">
    <property type="entry name" value="UBIQUITIN-ASSOCIATED AND SH3 DOMAIN-CONTAINING BA-RELATED"/>
    <property type="match status" value="1"/>
</dbReference>
<dbReference type="SUPFAM" id="SSF53254">
    <property type="entry name" value="Phosphoglycerate mutase-like"/>
    <property type="match status" value="1"/>
</dbReference>
<evidence type="ECO:0000313" key="1">
    <source>
        <dbReference type="EMBL" id="TNV76524.1"/>
    </source>
</evidence>
<keyword evidence="2" id="KW-1185">Reference proteome</keyword>
<comment type="caution">
    <text evidence="1">The sequence shown here is derived from an EMBL/GenBank/DDBJ whole genome shotgun (WGS) entry which is preliminary data.</text>
</comment>
<dbReference type="PANTHER" id="PTHR16469">
    <property type="entry name" value="UBIQUITIN-ASSOCIATED AND SH3 DOMAIN-CONTAINING BA-RELATED"/>
    <property type="match status" value="1"/>
</dbReference>
<dbReference type="Gene3D" id="3.40.50.1240">
    <property type="entry name" value="Phosphoglycerate mutase-like"/>
    <property type="match status" value="1"/>
</dbReference>
<organism evidence="1 2">
    <name type="scientific">Halteria grandinella</name>
    <dbReference type="NCBI Taxonomy" id="5974"/>
    <lineage>
        <taxon>Eukaryota</taxon>
        <taxon>Sar</taxon>
        <taxon>Alveolata</taxon>
        <taxon>Ciliophora</taxon>
        <taxon>Intramacronucleata</taxon>
        <taxon>Spirotrichea</taxon>
        <taxon>Stichotrichia</taxon>
        <taxon>Sporadotrichida</taxon>
        <taxon>Halteriidae</taxon>
        <taxon>Halteria</taxon>
    </lineage>
</organism>